<protein>
    <submittedName>
        <fullName evidence="2">Uncharacterized protein</fullName>
    </submittedName>
</protein>
<evidence type="ECO:0000256" key="1">
    <source>
        <dbReference type="SAM" id="Phobius"/>
    </source>
</evidence>
<dbReference type="Proteomes" id="UP000223361">
    <property type="component" value="Segment"/>
</dbReference>
<evidence type="ECO:0000313" key="3">
    <source>
        <dbReference type="Proteomes" id="UP000223361"/>
    </source>
</evidence>
<feature type="transmembrane region" description="Helical" evidence="1">
    <location>
        <begin position="7"/>
        <end position="27"/>
    </location>
</feature>
<accession>A0A1W6JKV3</accession>
<dbReference type="EMBL" id="KY554771">
    <property type="protein sequence ID" value="ARM66827.1"/>
    <property type="molecule type" value="Genomic_DNA"/>
</dbReference>
<name>A0A1W6JKV3_9CAUD</name>
<keyword evidence="1" id="KW-1133">Transmembrane helix</keyword>
<proteinExistence type="predicted"/>
<evidence type="ECO:0000313" key="2">
    <source>
        <dbReference type="EMBL" id="ARM66827.1"/>
    </source>
</evidence>
<sequence length="71" mass="8343">MKLIKAFLISISIVLSIVALISILAMIHYFLGFIWFLVADVVMMIVVYTYLIYSSMRDKEKLEKELKEIRK</sequence>
<keyword evidence="3" id="KW-1185">Reference proteome</keyword>
<reference evidence="2 3" key="1">
    <citation type="journal article" date="2017" name="Viruses">
        <title>Phage Biodiversity in Artisanal Cheese Wheys Reflects the Complexity of the Fermentation Process.</title>
        <authorList>
            <person name="Mahony J."/>
            <person name="Moscarelli A."/>
            <person name="Kelleher P."/>
            <person name="Lugli G.A."/>
            <person name="Ventura M."/>
            <person name="Settanni L."/>
            <person name="van Sinderen D."/>
        </authorList>
    </citation>
    <scope>NUCLEOTIDE SEQUENCE [LARGE SCALE GENOMIC DNA]</scope>
</reference>
<keyword evidence="1" id="KW-0812">Transmembrane</keyword>
<organism evidence="2 3">
    <name type="scientific">Lactococcus phage AM4</name>
    <dbReference type="NCBI Taxonomy" id="1965472"/>
    <lineage>
        <taxon>Viruses</taxon>
        <taxon>Duplodnaviria</taxon>
        <taxon>Heunggongvirae</taxon>
        <taxon>Uroviricota</taxon>
        <taxon>Caudoviricetes</taxon>
        <taxon>Audreyjarvisvirus</taxon>
        <taxon>Audreyjarvisvirus AM4</taxon>
    </lineage>
</organism>
<keyword evidence="1" id="KW-0472">Membrane</keyword>
<gene>
    <name evidence="2" type="ORF">AM4_169</name>
</gene>
<feature type="transmembrane region" description="Helical" evidence="1">
    <location>
        <begin position="33"/>
        <end position="53"/>
    </location>
</feature>